<feature type="signal peptide" evidence="1">
    <location>
        <begin position="1"/>
        <end position="15"/>
    </location>
</feature>
<dbReference type="Pfam" id="PF11790">
    <property type="entry name" value="Glyco_hydro_cc"/>
    <property type="match status" value="1"/>
</dbReference>
<dbReference type="EMBL" id="JBFMKM010000003">
    <property type="protein sequence ID" value="KAL1310894.1"/>
    <property type="molecule type" value="Genomic_DNA"/>
</dbReference>
<keyword evidence="1" id="KW-0732">Signal</keyword>
<dbReference type="InterPro" id="IPR017853">
    <property type="entry name" value="GH"/>
</dbReference>
<dbReference type="InterPro" id="IPR053183">
    <property type="entry name" value="ASL1"/>
</dbReference>
<proteinExistence type="predicted"/>
<organism evidence="3 4">
    <name type="scientific">Neodothiora populina</name>
    <dbReference type="NCBI Taxonomy" id="2781224"/>
    <lineage>
        <taxon>Eukaryota</taxon>
        <taxon>Fungi</taxon>
        <taxon>Dikarya</taxon>
        <taxon>Ascomycota</taxon>
        <taxon>Pezizomycotina</taxon>
        <taxon>Dothideomycetes</taxon>
        <taxon>Dothideomycetidae</taxon>
        <taxon>Dothideales</taxon>
        <taxon>Dothioraceae</taxon>
        <taxon>Neodothiora</taxon>
    </lineage>
</organism>
<dbReference type="GeneID" id="95974828"/>
<evidence type="ECO:0000313" key="3">
    <source>
        <dbReference type="EMBL" id="KAL1310894.1"/>
    </source>
</evidence>
<dbReference type="PANTHER" id="PTHR34154">
    <property type="entry name" value="ALKALI-SENSITIVE LINKAGE PROTEIN 1"/>
    <property type="match status" value="1"/>
</dbReference>
<evidence type="ECO:0000259" key="2">
    <source>
        <dbReference type="Pfam" id="PF11790"/>
    </source>
</evidence>
<feature type="domain" description="Asl1-like glycosyl hydrolase catalytic" evidence="2">
    <location>
        <begin position="231"/>
        <end position="450"/>
    </location>
</feature>
<reference evidence="3 4" key="1">
    <citation type="submission" date="2024-07" db="EMBL/GenBank/DDBJ databases">
        <title>Draft sequence of the Neodothiora populina.</title>
        <authorList>
            <person name="Drown D.D."/>
            <person name="Schuette U.S."/>
            <person name="Buechlein A.B."/>
            <person name="Rusch D.R."/>
            <person name="Winton L.W."/>
            <person name="Adams G.A."/>
        </authorList>
    </citation>
    <scope>NUCLEOTIDE SEQUENCE [LARGE SCALE GENOMIC DNA]</scope>
    <source>
        <strain evidence="3 4">CPC 39397</strain>
    </source>
</reference>
<accession>A0ABR3PMV8</accession>
<gene>
    <name evidence="3" type="ORF">AAFC00_001125</name>
</gene>
<dbReference type="PANTHER" id="PTHR34154:SF10">
    <property type="entry name" value="ASL1-LIKE GLYCOSYL HYDROLASE CATALYTIC DOMAIN-CONTAINING PROTEIN"/>
    <property type="match status" value="1"/>
</dbReference>
<protein>
    <recommendedName>
        <fullName evidence="2">Asl1-like glycosyl hydrolase catalytic domain-containing protein</fullName>
    </recommendedName>
</protein>
<evidence type="ECO:0000256" key="1">
    <source>
        <dbReference type="SAM" id="SignalP"/>
    </source>
</evidence>
<feature type="chain" id="PRO_5046145595" description="Asl1-like glycosyl hydrolase catalytic domain-containing protein" evidence="1">
    <location>
        <begin position="16"/>
        <end position="453"/>
    </location>
</feature>
<dbReference type="InterPro" id="IPR024655">
    <property type="entry name" value="Asl1_glyco_hydro_catalytic"/>
</dbReference>
<dbReference type="SUPFAM" id="SSF51445">
    <property type="entry name" value="(Trans)glycosidases"/>
    <property type="match status" value="1"/>
</dbReference>
<comment type="caution">
    <text evidence="3">The sequence shown here is derived from an EMBL/GenBank/DDBJ whole genome shotgun (WGS) entry which is preliminary data.</text>
</comment>
<evidence type="ECO:0000313" key="4">
    <source>
        <dbReference type="Proteomes" id="UP001562354"/>
    </source>
</evidence>
<keyword evidence="4" id="KW-1185">Reference proteome</keyword>
<sequence>MSSLIVLALAGSALAIPFAEHHGHVHKHRHHFFSAGVTGTGNPYALANATGIYGATGTAASTGLPVASSYAYSPEVQVAAGSADSGSVDDPESTTCTQSTTYVTKTKQITITVQQTETETTTGTSAGSGSSLSTGSAVTNGFYGVANSTYGAGNSSYGAAHPTHGAAHATGGAVHSAVNVTDAANSTSFAPIYASSAAPSMTLDLRNKGFNNIKWHRKSTSSASSSNGKRGCAYNDATLCAAFESSSQVSWGYNWGQSSSGLSDSFNYVPMLWGTSSTFTSGWADSVKSSGATHLMSFNEPDLSSQSNISPEDAAAAYKTYMEPYAGTYKLGAPAVTNGANGMGLDWLSAFLSACDSCTIDFVSIHWYDSSSNSEYFKDHVSNATSVAGGKPVWVTEFGCTDGSDSDISSFLETVMPWMDEQDYVERYSYFMASDGILNSGSELSSLGSTFAS</sequence>
<dbReference type="RefSeq" id="XP_069203743.1">
    <property type="nucleotide sequence ID" value="XM_069340272.1"/>
</dbReference>
<dbReference type="Gene3D" id="3.20.20.80">
    <property type="entry name" value="Glycosidases"/>
    <property type="match status" value="1"/>
</dbReference>
<dbReference type="Proteomes" id="UP001562354">
    <property type="component" value="Unassembled WGS sequence"/>
</dbReference>
<name>A0ABR3PMV8_9PEZI</name>